<proteinExistence type="predicted"/>
<sequence length="147" mass="16599">MSNTKSHAGTPILDLSQPLQPCSLSSLYNASKDWGLFHIINYGISKDLCSQIQTLSKHLFTLPSKTKLRLGPLSSLNSYTPLFIASPFFESLRVNGPNFYVSADNFAEILFDKKDSKFRFHLKSIILTETISRYSNLLLSHEIFLLP</sequence>
<keyword evidence="5" id="KW-1185">Reference proteome</keyword>
<comment type="caution">
    <text evidence="4">The sequence shown here is derived from an EMBL/GenBank/DDBJ whole genome shotgun (WGS) entry which is preliminary data.</text>
</comment>
<accession>A0A445J6B5</accession>
<gene>
    <name evidence="4" type="ORF">D0Y65_025300</name>
</gene>
<dbReference type="InterPro" id="IPR026992">
    <property type="entry name" value="DIOX_N"/>
</dbReference>
<organism evidence="4 5">
    <name type="scientific">Glycine soja</name>
    <name type="common">Wild soybean</name>
    <dbReference type="NCBI Taxonomy" id="3848"/>
    <lineage>
        <taxon>Eukaryota</taxon>
        <taxon>Viridiplantae</taxon>
        <taxon>Streptophyta</taxon>
        <taxon>Embryophyta</taxon>
        <taxon>Tracheophyta</taxon>
        <taxon>Spermatophyta</taxon>
        <taxon>Magnoliopsida</taxon>
        <taxon>eudicotyledons</taxon>
        <taxon>Gunneridae</taxon>
        <taxon>Pentapetalae</taxon>
        <taxon>rosids</taxon>
        <taxon>fabids</taxon>
        <taxon>Fabales</taxon>
        <taxon>Fabaceae</taxon>
        <taxon>Papilionoideae</taxon>
        <taxon>50 kb inversion clade</taxon>
        <taxon>NPAAA clade</taxon>
        <taxon>indigoferoid/millettioid clade</taxon>
        <taxon>Phaseoleae</taxon>
        <taxon>Glycine</taxon>
        <taxon>Glycine subgen. Soja</taxon>
    </lineage>
</organism>
<dbReference type="AlphaFoldDB" id="A0A445J6B5"/>
<dbReference type="SUPFAM" id="SSF51197">
    <property type="entry name" value="Clavaminate synthase-like"/>
    <property type="match status" value="1"/>
</dbReference>
<dbReference type="GO" id="GO:0046872">
    <property type="term" value="F:metal ion binding"/>
    <property type="evidence" value="ECO:0007669"/>
    <property type="project" value="UniProtKB-KW"/>
</dbReference>
<feature type="domain" description="Non-haem dioxygenase N-terminal" evidence="3">
    <location>
        <begin position="11"/>
        <end position="79"/>
    </location>
</feature>
<dbReference type="EMBL" id="QZWG01000009">
    <property type="protein sequence ID" value="RZB93932.1"/>
    <property type="molecule type" value="Genomic_DNA"/>
</dbReference>
<evidence type="ECO:0000313" key="4">
    <source>
        <dbReference type="EMBL" id="RZB93932.1"/>
    </source>
</evidence>
<dbReference type="Proteomes" id="UP000289340">
    <property type="component" value="Chromosome 9"/>
</dbReference>
<dbReference type="Pfam" id="PF14226">
    <property type="entry name" value="DIOX_N"/>
    <property type="match status" value="1"/>
</dbReference>
<protein>
    <submittedName>
        <fullName evidence="4">Gibberellin 20-oxidase-like protein isoform A</fullName>
    </submittedName>
</protein>
<keyword evidence="2" id="KW-0408">Iron</keyword>
<dbReference type="Gene3D" id="2.60.120.330">
    <property type="entry name" value="B-lactam Antibiotic, Isopenicillin N Synthase, Chain"/>
    <property type="match status" value="1"/>
</dbReference>
<evidence type="ECO:0000256" key="1">
    <source>
        <dbReference type="ARBA" id="ARBA00022723"/>
    </source>
</evidence>
<reference evidence="4 5" key="1">
    <citation type="submission" date="2018-09" db="EMBL/GenBank/DDBJ databases">
        <title>A high-quality reference genome of wild soybean provides a powerful tool to mine soybean genomes.</title>
        <authorList>
            <person name="Xie M."/>
            <person name="Chung C.Y.L."/>
            <person name="Li M.-W."/>
            <person name="Wong F.-L."/>
            <person name="Chan T.-F."/>
            <person name="Lam H.-M."/>
        </authorList>
    </citation>
    <scope>NUCLEOTIDE SEQUENCE [LARGE SCALE GENOMIC DNA]</scope>
    <source>
        <strain evidence="5">cv. W05</strain>
        <tissue evidence="4">Hypocotyl of etiolated seedlings</tissue>
    </source>
</reference>
<dbReference type="Gramene" id="XM_028324565.1">
    <property type="protein sequence ID" value="XP_028180366.1"/>
    <property type="gene ID" value="LOC114367390"/>
</dbReference>
<evidence type="ECO:0000313" key="5">
    <source>
        <dbReference type="Proteomes" id="UP000289340"/>
    </source>
</evidence>
<dbReference type="InterPro" id="IPR027443">
    <property type="entry name" value="IPNS-like_sf"/>
</dbReference>
<keyword evidence="1" id="KW-0479">Metal-binding</keyword>
<evidence type="ECO:0000259" key="3">
    <source>
        <dbReference type="Pfam" id="PF14226"/>
    </source>
</evidence>
<name>A0A445J6B5_GLYSO</name>
<evidence type="ECO:0000256" key="2">
    <source>
        <dbReference type="ARBA" id="ARBA00023004"/>
    </source>
</evidence>